<protein>
    <recommendedName>
        <fullName evidence="2">Virion structural protein</fullName>
    </recommendedName>
</protein>
<reference evidence="1" key="1">
    <citation type="submission" date="2024-06" db="EMBL/GenBank/DDBJ databases">
        <authorList>
            <person name="Gannavaram S."/>
            <person name="Nemani S."/>
            <person name="Datta M."/>
            <person name="Picchiottino A."/>
            <person name="Mereddy A."/>
            <person name="Gannavaram N."/>
            <person name="Honeycutt C."/>
            <person name="Tran D."/>
            <person name="Choi K."/>
            <person name="Srinivasan K."/>
            <person name="Johnson A."/>
        </authorList>
    </citation>
    <scope>NUCLEOTIDE SEQUENCE</scope>
</reference>
<name>A0AAU8KZM5_9CAUD</name>
<evidence type="ECO:0008006" key="2">
    <source>
        <dbReference type="Google" id="ProtNLM"/>
    </source>
</evidence>
<organism evidence="1">
    <name type="scientific">Pantoea phage Survivor</name>
    <dbReference type="NCBI Taxonomy" id="3232176"/>
    <lineage>
        <taxon>Viruses</taxon>
        <taxon>Duplodnaviria</taxon>
        <taxon>Heunggongvirae</taxon>
        <taxon>Uroviricota</taxon>
        <taxon>Caudoviricetes</taxon>
    </lineage>
</organism>
<accession>A0AAU8KZM5</accession>
<evidence type="ECO:0000313" key="1">
    <source>
        <dbReference type="EMBL" id="XCN28261.1"/>
    </source>
</evidence>
<proteinExistence type="predicted"/>
<sequence>MSRASDIRTYVVGKLPSCTISQILKVVARIEHSVNHLIDLHKDRERPPFKVEFANLSFELKGNRLHTKQGTIFSASALTSFREVLEIMAGPMNLGDRTFDKLYPPIYSDVLYACGNNRTDMANLIAEIFSGLLKRYQNRSRAGANNDYQFKYKFAGDQRYVTVDIKDISFDDSDHVTFKLQASTEILSNALGGTHRVPMPTKKLGDARIAQFMGSKFVEVQLRDSMNTLISGLHRFGLQTCDIVQLFHLYQGWHKGNKLTLSVYGENEVSEPYRIVFGRAEPQFNQVSVVIHHGNKSIILGSNFNVTELGVDITAWSEMRGPQITQDVPFGTATLEAGFGFMTPQSKALATLINDVPCHPDSFGTNYGAHIGEALHCVQVVGIKSSGLMVRIITYTLQGMSTTLGTVNQASAQEFLDVHDDYSQAVDFLNTDERKVNWEDVKPGKVGFWTKLKNWFKAA</sequence>
<dbReference type="EMBL" id="PP885733">
    <property type="protein sequence ID" value="XCN28261.1"/>
    <property type="molecule type" value="Genomic_DNA"/>
</dbReference>